<name>A0ACB8YV92_CICIN</name>
<protein>
    <submittedName>
        <fullName evidence="1">Uncharacterized protein</fullName>
    </submittedName>
</protein>
<comment type="caution">
    <text evidence="1">The sequence shown here is derived from an EMBL/GenBank/DDBJ whole genome shotgun (WGS) entry which is preliminary data.</text>
</comment>
<dbReference type="Proteomes" id="UP001055811">
    <property type="component" value="Linkage Group LG09"/>
</dbReference>
<sequence>MATRKTNHGSCIKIFSFAIGIAILLLTAQFGAVNCRSTLRATQLTSNRVAAGCEQIQEAESIGKTGLRVSSSDKKKGSSFRWRVKELAPKLASGPSKRGPGH</sequence>
<accession>A0ACB8YV92</accession>
<evidence type="ECO:0000313" key="1">
    <source>
        <dbReference type="EMBL" id="KAI3689036.1"/>
    </source>
</evidence>
<reference evidence="2" key="1">
    <citation type="journal article" date="2022" name="Mol. Ecol. Resour.">
        <title>The genomes of chicory, endive, great burdock and yacon provide insights into Asteraceae palaeo-polyploidization history and plant inulin production.</title>
        <authorList>
            <person name="Fan W."/>
            <person name="Wang S."/>
            <person name="Wang H."/>
            <person name="Wang A."/>
            <person name="Jiang F."/>
            <person name="Liu H."/>
            <person name="Zhao H."/>
            <person name="Xu D."/>
            <person name="Zhang Y."/>
        </authorList>
    </citation>
    <scope>NUCLEOTIDE SEQUENCE [LARGE SCALE GENOMIC DNA]</scope>
    <source>
        <strain evidence="2">cv. Punajuju</strain>
    </source>
</reference>
<proteinExistence type="predicted"/>
<keyword evidence="2" id="KW-1185">Reference proteome</keyword>
<reference evidence="1 2" key="2">
    <citation type="journal article" date="2022" name="Mol. Ecol. Resour.">
        <title>The genomes of chicory, endive, great burdock and yacon provide insights into Asteraceae paleo-polyploidization history and plant inulin production.</title>
        <authorList>
            <person name="Fan W."/>
            <person name="Wang S."/>
            <person name="Wang H."/>
            <person name="Wang A."/>
            <person name="Jiang F."/>
            <person name="Liu H."/>
            <person name="Zhao H."/>
            <person name="Xu D."/>
            <person name="Zhang Y."/>
        </authorList>
    </citation>
    <scope>NUCLEOTIDE SEQUENCE [LARGE SCALE GENOMIC DNA]</scope>
    <source>
        <strain evidence="2">cv. Punajuju</strain>
        <tissue evidence="1">Leaves</tissue>
    </source>
</reference>
<organism evidence="1 2">
    <name type="scientific">Cichorium intybus</name>
    <name type="common">Chicory</name>
    <dbReference type="NCBI Taxonomy" id="13427"/>
    <lineage>
        <taxon>Eukaryota</taxon>
        <taxon>Viridiplantae</taxon>
        <taxon>Streptophyta</taxon>
        <taxon>Embryophyta</taxon>
        <taxon>Tracheophyta</taxon>
        <taxon>Spermatophyta</taxon>
        <taxon>Magnoliopsida</taxon>
        <taxon>eudicotyledons</taxon>
        <taxon>Gunneridae</taxon>
        <taxon>Pentapetalae</taxon>
        <taxon>asterids</taxon>
        <taxon>campanulids</taxon>
        <taxon>Asterales</taxon>
        <taxon>Asteraceae</taxon>
        <taxon>Cichorioideae</taxon>
        <taxon>Cichorieae</taxon>
        <taxon>Cichoriinae</taxon>
        <taxon>Cichorium</taxon>
    </lineage>
</organism>
<evidence type="ECO:0000313" key="2">
    <source>
        <dbReference type="Proteomes" id="UP001055811"/>
    </source>
</evidence>
<gene>
    <name evidence="1" type="ORF">L2E82_46984</name>
</gene>
<dbReference type="EMBL" id="CM042017">
    <property type="protein sequence ID" value="KAI3689036.1"/>
    <property type="molecule type" value="Genomic_DNA"/>
</dbReference>